<dbReference type="AlphaFoldDB" id="A0A5B8JJE8"/>
<accession>A0A5B8JJE8</accession>
<evidence type="ECO:0000256" key="3">
    <source>
        <dbReference type="ARBA" id="ARBA00022618"/>
    </source>
</evidence>
<dbReference type="InterPro" id="IPR038658">
    <property type="entry name" value="SsgB_sf"/>
</dbReference>
<keyword evidence="6" id="KW-0131">Cell cycle</keyword>
<evidence type="ECO:0000313" key="8">
    <source>
        <dbReference type="Proteomes" id="UP000320580"/>
    </source>
</evidence>
<sequence>MSTATVIEQPVHARIVASAPRAEPVRALLRYETGDPYAVRMAFPADATLEGADLAWAFGRELLSMGVERPAGDGDVRIRPYGYDRTVVEFHAPEGIAVVHIRTSEVRRFLDRIQGVVPSGQESRYLDLDHDLARLLRDAR</sequence>
<dbReference type="OrthoDB" id="3853096at2"/>
<evidence type="ECO:0000256" key="4">
    <source>
        <dbReference type="ARBA" id="ARBA00022969"/>
    </source>
</evidence>
<evidence type="ECO:0000256" key="6">
    <source>
        <dbReference type="ARBA" id="ARBA00023306"/>
    </source>
</evidence>
<dbReference type="KEGG" id="sqz:FQU76_29130"/>
<dbReference type="EMBL" id="CP042266">
    <property type="protein sequence ID" value="QDY79931.1"/>
    <property type="molecule type" value="Genomic_DNA"/>
</dbReference>
<keyword evidence="3 7" id="KW-0132">Cell division</keyword>
<organism evidence="7 8">
    <name type="scientific">Streptomyces qinzhouensis</name>
    <dbReference type="NCBI Taxonomy" id="2599401"/>
    <lineage>
        <taxon>Bacteria</taxon>
        <taxon>Bacillati</taxon>
        <taxon>Actinomycetota</taxon>
        <taxon>Actinomycetes</taxon>
        <taxon>Kitasatosporales</taxon>
        <taxon>Streptomycetaceae</taxon>
        <taxon>Streptomyces</taxon>
    </lineage>
</organism>
<evidence type="ECO:0000256" key="5">
    <source>
        <dbReference type="ARBA" id="ARBA00023210"/>
    </source>
</evidence>
<dbReference type="RefSeq" id="WP_146483257.1">
    <property type="nucleotide sequence ID" value="NZ_CP042266.1"/>
</dbReference>
<evidence type="ECO:0000313" key="7">
    <source>
        <dbReference type="EMBL" id="QDY79931.1"/>
    </source>
</evidence>
<name>A0A5B8JJE8_9ACTN</name>
<gene>
    <name evidence="7" type="ORF">FQU76_29130</name>
</gene>
<dbReference type="GO" id="GO:0030435">
    <property type="term" value="P:sporulation resulting in formation of a cellular spore"/>
    <property type="evidence" value="ECO:0007669"/>
    <property type="project" value="UniProtKB-KW"/>
</dbReference>
<keyword evidence="5" id="KW-0717">Septation</keyword>
<dbReference type="GO" id="GO:0000917">
    <property type="term" value="P:division septum assembly"/>
    <property type="evidence" value="ECO:0007669"/>
    <property type="project" value="UniProtKB-KW"/>
</dbReference>
<keyword evidence="8" id="KW-1185">Reference proteome</keyword>
<evidence type="ECO:0000256" key="2">
    <source>
        <dbReference type="ARBA" id="ARBA00009323"/>
    </source>
</evidence>
<dbReference type="Proteomes" id="UP000320580">
    <property type="component" value="Chromosome"/>
</dbReference>
<dbReference type="Gene3D" id="2.30.31.20">
    <property type="entry name" value="Sporulation-specific cell division protein SsgB"/>
    <property type="match status" value="1"/>
</dbReference>
<comment type="subcellular location">
    <subcellularLocation>
        <location evidence="1">Cell septum</location>
    </subcellularLocation>
</comment>
<keyword evidence="4" id="KW-0749">Sporulation</keyword>
<proteinExistence type="inferred from homology"/>
<comment type="similarity">
    <text evidence="2">Belongs to the SsgA family.</text>
</comment>
<dbReference type="Pfam" id="PF04686">
    <property type="entry name" value="SsgA"/>
    <property type="match status" value="1"/>
</dbReference>
<reference evidence="7 8" key="1">
    <citation type="submission" date="2019-07" db="EMBL/GenBank/DDBJ databases">
        <authorList>
            <person name="Zhu P."/>
        </authorList>
    </citation>
    <scope>NUCLEOTIDE SEQUENCE [LARGE SCALE GENOMIC DNA]</scope>
    <source>
        <strain evidence="7 8">SSL-25</strain>
    </source>
</reference>
<evidence type="ECO:0000256" key="1">
    <source>
        <dbReference type="ARBA" id="ARBA00004431"/>
    </source>
</evidence>
<dbReference type="GO" id="GO:0030428">
    <property type="term" value="C:cell septum"/>
    <property type="evidence" value="ECO:0007669"/>
    <property type="project" value="UniProtKB-SubCell"/>
</dbReference>
<protein>
    <submittedName>
        <fullName evidence="7">SsgA family sporulation/cell division regulator</fullName>
    </submittedName>
</protein>
<dbReference type="InterPro" id="IPR006776">
    <property type="entry name" value="SsgB"/>
</dbReference>